<dbReference type="PROSITE" id="PS51295">
    <property type="entry name" value="CRM"/>
    <property type="match status" value="1"/>
</dbReference>
<dbReference type="InterPro" id="IPR035920">
    <property type="entry name" value="YhbY-like_sf"/>
</dbReference>
<dbReference type="RefSeq" id="WP_123401061.1">
    <property type="nucleotide sequence ID" value="NZ_RJVI01000002.1"/>
</dbReference>
<dbReference type="EMBL" id="RJVI01000002">
    <property type="protein sequence ID" value="ROR32085.1"/>
    <property type="molecule type" value="Genomic_DNA"/>
</dbReference>
<dbReference type="Gene3D" id="3.30.110.60">
    <property type="entry name" value="YhbY-like"/>
    <property type="match status" value="1"/>
</dbReference>
<organism evidence="4 5">
    <name type="scientific">Inmirania thermothiophila</name>
    <dbReference type="NCBI Taxonomy" id="1750597"/>
    <lineage>
        <taxon>Bacteria</taxon>
        <taxon>Pseudomonadati</taxon>
        <taxon>Pseudomonadota</taxon>
        <taxon>Gammaproteobacteria</taxon>
        <taxon>Chromatiales</taxon>
        <taxon>Ectothiorhodospiraceae</taxon>
        <taxon>Inmirania</taxon>
    </lineage>
</organism>
<dbReference type="GO" id="GO:0003723">
    <property type="term" value="F:RNA binding"/>
    <property type="evidence" value="ECO:0007669"/>
    <property type="project" value="UniProtKB-UniRule"/>
</dbReference>
<gene>
    <name evidence="4" type="ORF">EDC57_1274</name>
</gene>
<evidence type="ECO:0000313" key="4">
    <source>
        <dbReference type="EMBL" id="ROR32085.1"/>
    </source>
</evidence>
<name>A0A3N1XZR1_9GAMM</name>
<keyword evidence="1 2" id="KW-0694">RNA-binding</keyword>
<protein>
    <submittedName>
        <fullName evidence="4">RNA-binding protein</fullName>
    </submittedName>
</protein>
<evidence type="ECO:0000256" key="1">
    <source>
        <dbReference type="ARBA" id="ARBA00022884"/>
    </source>
</evidence>
<sequence length="103" mass="11437">MLSEPQKRNLRRLGHRLRPVVILGQAGLSAGVRAELERAFADHELVKVRINAADRAARAALLAAILEATRAELVQRIGHVALLYRRNPERPRIDPDAGPRSHS</sequence>
<dbReference type="SUPFAM" id="SSF75471">
    <property type="entry name" value="YhbY-like"/>
    <property type="match status" value="1"/>
</dbReference>
<feature type="domain" description="CRM" evidence="3">
    <location>
        <begin position="1"/>
        <end position="96"/>
    </location>
</feature>
<dbReference type="PANTHER" id="PTHR40065">
    <property type="entry name" value="RNA-BINDING PROTEIN YHBY"/>
    <property type="match status" value="1"/>
</dbReference>
<dbReference type="InterPro" id="IPR001890">
    <property type="entry name" value="RNA-binding_CRM"/>
</dbReference>
<evidence type="ECO:0000256" key="2">
    <source>
        <dbReference type="PROSITE-ProRule" id="PRU00626"/>
    </source>
</evidence>
<accession>A0A3N1XZR1</accession>
<dbReference type="Pfam" id="PF01985">
    <property type="entry name" value="CRS1_YhbY"/>
    <property type="match status" value="1"/>
</dbReference>
<keyword evidence="5" id="KW-1185">Reference proteome</keyword>
<comment type="caution">
    <text evidence="4">The sequence shown here is derived from an EMBL/GenBank/DDBJ whole genome shotgun (WGS) entry which is preliminary data.</text>
</comment>
<reference evidence="4 5" key="1">
    <citation type="submission" date="2018-11" db="EMBL/GenBank/DDBJ databases">
        <title>Genomic Encyclopedia of Type Strains, Phase IV (KMG-IV): sequencing the most valuable type-strain genomes for metagenomic binning, comparative biology and taxonomic classification.</title>
        <authorList>
            <person name="Goeker M."/>
        </authorList>
    </citation>
    <scope>NUCLEOTIDE SEQUENCE [LARGE SCALE GENOMIC DNA]</scope>
    <source>
        <strain evidence="4 5">DSM 100275</strain>
    </source>
</reference>
<dbReference type="OrthoDB" id="9797519at2"/>
<evidence type="ECO:0000259" key="3">
    <source>
        <dbReference type="PROSITE" id="PS51295"/>
    </source>
</evidence>
<dbReference type="InterPro" id="IPR051925">
    <property type="entry name" value="RNA-binding_domain"/>
</dbReference>
<dbReference type="AlphaFoldDB" id="A0A3N1XZR1"/>
<dbReference type="SMART" id="SM01103">
    <property type="entry name" value="CRS1_YhbY"/>
    <property type="match status" value="1"/>
</dbReference>
<evidence type="ECO:0000313" key="5">
    <source>
        <dbReference type="Proteomes" id="UP000276634"/>
    </source>
</evidence>
<dbReference type="Proteomes" id="UP000276634">
    <property type="component" value="Unassembled WGS sequence"/>
</dbReference>
<dbReference type="PANTHER" id="PTHR40065:SF3">
    <property type="entry name" value="RNA-BINDING PROTEIN YHBY"/>
    <property type="match status" value="1"/>
</dbReference>
<proteinExistence type="predicted"/>